<dbReference type="RefSeq" id="WP_120132078.1">
    <property type="nucleotide sequence ID" value="NZ_RAHH01000007.1"/>
</dbReference>
<dbReference type="PANTHER" id="PTHR32305:SF15">
    <property type="entry name" value="PROTEIN RHSA-RELATED"/>
    <property type="match status" value="1"/>
</dbReference>
<dbReference type="Gene3D" id="2.180.10.10">
    <property type="entry name" value="RHS repeat-associated core"/>
    <property type="match status" value="2"/>
</dbReference>
<dbReference type="InterPro" id="IPR031325">
    <property type="entry name" value="RHS_repeat"/>
</dbReference>
<dbReference type="InterPro" id="IPR056823">
    <property type="entry name" value="TEN-like_YD-shell"/>
</dbReference>
<dbReference type="EMBL" id="RAHH01000007">
    <property type="protein sequence ID" value="RJT45314.1"/>
    <property type="molecule type" value="Genomic_DNA"/>
</dbReference>
<reference evidence="5 6" key="1">
    <citation type="submission" date="2018-09" db="EMBL/GenBank/DDBJ databases">
        <authorList>
            <person name="Le Fleche-Mateos A."/>
        </authorList>
    </citation>
    <scope>NUCLEOTIDE SEQUENCE [LARGE SCALE GENOMIC DNA]</scope>
    <source>
        <strain evidence="5 6">DSM 27399</strain>
    </source>
</reference>
<feature type="domain" description="Teneurin-like YD-shell" evidence="4">
    <location>
        <begin position="1028"/>
        <end position="1295"/>
    </location>
</feature>
<dbReference type="Pfam" id="PF05593">
    <property type="entry name" value="RHS_repeat"/>
    <property type="match status" value="4"/>
</dbReference>
<feature type="region of interest" description="Disordered" evidence="2">
    <location>
        <begin position="224"/>
        <end position="289"/>
    </location>
</feature>
<dbReference type="NCBIfam" id="TIGR03696">
    <property type="entry name" value="Rhs_assc_core"/>
    <property type="match status" value="1"/>
</dbReference>
<dbReference type="NCBIfam" id="TIGR01643">
    <property type="entry name" value="YD_repeat_2x"/>
    <property type="match status" value="8"/>
</dbReference>
<feature type="region of interest" description="Disordered" evidence="2">
    <location>
        <begin position="736"/>
        <end position="767"/>
    </location>
</feature>
<proteinExistence type="predicted"/>
<keyword evidence="1" id="KW-0677">Repeat</keyword>
<dbReference type="Proteomes" id="UP000284908">
    <property type="component" value="Unassembled WGS sequence"/>
</dbReference>
<gene>
    <name evidence="5" type="ORF">D6C13_06930</name>
</gene>
<accession>A0A419NBC6</accession>
<dbReference type="Pfam" id="PF13665">
    <property type="entry name" value="Tox-PAAR-like"/>
    <property type="match status" value="1"/>
</dbReference>
<evidence type="ECO:0000256" key="1">
    <source>
        <dbReference type="ARBA" id="ARBA00022737"/>
    </source>
</evidence>
<dbReference type="InterPro" id="IPR045351">
    <property type="entry name" value="DUF6531"/>
</dbReference>
<evidence type="ECO:0000313" key="6">
    <source>
        <dbReference type="Proteomes" id="UP000284908"/>
    </source>
</evidence>
<feature type="region of interest" description="Disordered" evidence="2">
    <location>
        <begin position="1068"/>
        <end position="1087"/>
    </location>
</feature>
<dbReference type="InterPro" id="IPR022385">
    <property type="entry name" value="Rhs_assc_core"/>
</dbReference>
<dbReference type="Pfam" id="PF25023">
    <property type="entry name" value="TEN_YD-shell"/>
    <property type="match status" value="1"/>
</dbReference>
<name>A0A419NBC6_9GAMM</name>
<dbReference type="OrthoDB" id="7030285at2"/>
<evidence type="ECO:0000256" key="2">
    <source>
        <dbReference type="SAM" id="MobiDB-lite"/>
    </source>
</evidence>
<protein>
    <submittedName>
        <fullName evidence="5">DUF4150 domain-containing protein</fullName>
    </submittedName>
</protein>
<sequence length="1425" mass="160312">MAENYMARKDGRWMVVCLSPDVCKTPMGPSTPPIPYQVTASLGNAVQEVKKVKANGCPVVVLDQSFIPTTQGDEPGVAKGIKSGTVGDKCEPMEHSQTVSVGGKPILRHGDKFWMNDKNTTGIIVGQPPTPNIAVDEISSAVEKETSEEKESDDRNKGTLPDSVWFGAFLAAGALRNGSPESYEVIAQSAGPNTLKGFQKAMENDYVFMAAAIVIGGAVSGKKKKKSGRVVTKENSVPSANSYPPRPASFSDGGKVKFKTDGDGKASTSKHDDPTVSDNKEGNFSDTCSVKGEPVDVATGDFLQNLQVIDLPGTLPLRLNRVYRSRASASGVFGNKWADNWSHSLLLDDKEIHFTTEEGSALSYYSSAEKDRVEGINLHQAHLRLSGSRSGSLFVFNLRTQQTLCFDPQPGNRRRLSSLRDRAGNHINFAYQNDHLTALMHSDGYRVELEWRDEKLTKILRVDGLERRWLAKCHYTEAGLLADCDTFQFTHLYHEYDTRGFMTRWRDTDKTDVSVQYDAKGRVTSTQAEGGYYRDRFIYDDANRTTTYLDSEGGRTLFEYNVFGLVTSETDPLGRVTQTRWDRGNKVSETDPLGRQTRYRHNPQGLITHVYRAGGDVTQYHYDEHGLVIRLTQPDGGEWLFTRNAQGKTLSQTDPQGRVEHFEYSQQGLLTADIRPDGATQRYVWNASHQLSQMIAPDEATTHLSQDIFGRLQSATDALGQTTRYTLSEEHAGLQGSVTAVHLPDGVTQRTSYDGERRPATVTDGEGKTTSYTYGAFDLLHTLTRPDGHQLHFAYDSLTRLNQVTNATGDIWHYERDAAGQLARETDFTGRVTDYRYDAAGRRILARHADSRVVRWQWSVRDELLREDIWQEEAKQSSLLATTVYAYDPQGRLILAQTDDATVEFEYNAAGDVTCERLNGREVVHQHDEQTRRPVSRSTATGKLAYEYDVSGRLTRLQAGDFAPLQMEYDKLGRENQRHTAAGFIQSQGYSPTGMLEAQTAGRNSAINRRWAYDGAYNVKRIDDSRWGTSYYHVNSNDQIVHAEQKGTRPLLELFQYDAALNIIGHQQRRGDDDVPPERSNQTRQAGRVIRRGNGEYRYDSVGRLAEKRTEIPGYRPQVWRYRWDANSQMRGLVTPDGEQWHYRYDAFGRRISKRRQETTRSKLAGYDYLWSGDQLIEETPVYADGTPAYEESIHWLYEPGALTPAARREKGQLHYVVSDHMGTPRELLTEKGDVAWASRLSTWGDATRYRPAANDDKLSCNLRFAGQYADEESGLHYNRHRYYDSETGQYLIPDPIGLAGGINPYGYVHNPLGWVDPLGLAGKDCCETRKNSAGNDVIRRYVSSQDDLLAEAEKAAGGNLDSFDNYKPDWYQSSDGKRKIEWNPYGHANTNEGPHVTIRDYDGRRYPVKDKIFIEGRDVYDGKF</sequence>
<dbReference type="Pfam" id="PF20148">
    <property type="entry name" value="DUF6531"/>
    <property type="match status" value="1"/>
</dbReference>
<dbReference type="InterPro" id="IPR050708">
    <property type="entry name" value="T6SS_VgrG/RHS"/>
</dbReference>
<feature type="compositionally biased region" description="Basic and acidic residues" evidence="2">
    <location>
        <begin position="254"/>
        <end position="283"/>
    </location>
</feature>
<evidence type="ECO:0000259" key="4">
    <source>
        <dbReference type="Pfam" id="PF25023"/>
    </source>
</evidence>
<dbReference type="PRINTS" id="PR00394">
    <property type="entry name" value="RHSPROTEIN"/>
</dbReference>
<evidence type="ECO:0000259" key="3">
    <source>
        <dbReference type="Pfam" id="PF20148"/>
    </source>
</evidence>
<dbReference type="CDD" id="cd14740">
    <property type="entry name" value="PAAR_4"/>
    <property type="match status" value="1"/>
</dbReference>
<comment type="caution">
    <text evidence="5">The sequence shown here is derived from an EMBL/GenBank/DDBJ whole genome shotgun (WGS) entry which is preliminary data.</text>
</comment>
<dbReference type="PANTHER" id="PTHR32305">
    <property type="match status" value="1"/>
</dbReference>
<dbReference type="InterPro" id="IPR006530">
    <property type="entry name" value="YD"/>
</dbReference>
<organism evidence="5 6">
    <name type="scientific">Rahnella woolbedingensis</name>
    <dbReference type="NCBI Taxonomy" id="1510574"/>
    <lineage>
        <taxon>Bacteria</taxon>
        <taxon>Pseudomonadati</taxon>
        <taxon>Pseudomonadota</taxon>
        <taxon>Gammaproteobacteria</taxon>
        <taxon>Enterobacterales</taxon>
        <taxon>Yersiniaceae</taxon>
        <taxon>Rahnella</taxon>
    </lineage>
</organism>
<evidence type="ECO:0000313" key="5">
    <source>
        <dbReference type="EMBL" id="RJT45314.1"/>
    </source>
</evidence>
<keyword evidence="6" id="KW-1185">Reference proteome</keyword>
<feature type="domain" description="DUF6531" evidence="3">
    <location>
        <begin position="292"/>
        <end position="364"/>
    </location>
</feature>